<keyword evidence="3 6" id="KW-0863">Zinc-finger</keyword>
<dbReference type="Gene3D" id="1.10.4020.10">
    <property type="entry name" value="DNA breaking-rejoining enzymes"/>
    <property type="match status" value="1"/>
</dbReference>
<reference evidence="10 11" key="1">
    <citation type="journal article" date="2019" name="Proc. Natl. Acad. Sci. U.S.A.">
        <title>Regulatory changes in pterin and carotenoid genes underlie balanced color polymorphisms in the wall lizard.</title>
        <authorList>
            <person name="Andrade P."/>
            <person name="Pinho C."/>
            <person name="Perez I de Lanuza G."/>
            <person name="Afonso S."/>
            <person name="Brejcha J."/>
            <person name="Rubin C.J."/>
            <person name="Wallerman O."/>
            <person name="Pereira P."/>
            <person name="Sabatino S.J."/>
            <person name="Bellati A."/>
            <person name="Pellitteri-Rosa D."/>
            <person name="Bosakova Z."/>
            <person name="Bunikis I."/>
            <person name="Carretero M.A."/>
            <person name="Feiner N."/>
            <person name="Marsik P."/>
            <person name="Pauperio F."/>
            <person name="Salvi D."/>
            <person name="Soler L."/>
            <person name="While G.M."/>
            <person name="Uller T."/>
            <person name="Font E."/>
            <person name="Andersson L."/>
            <person name="Carneiro M."/>
        </authorList>
    </citation>
    <scope>NUCLEOTIDE SEQUENCE</scope>
</reference>
<proteinExistence type="predicted"/>
<dbReference type="SUPFAM" id="SSF47353">
    <property type="entry name" value="Retrovirus capsid dimerization domain-like"/>
    <property type="match status" value="1"/>
</dbReference>
<dbReference type="PROSITE" id="PS00028">
    <property type="entry name" value="ZINC_FINGER_C2H2_1"/>
    <property type="match status" value="4"/>
</dbReference>
<dbReference type="SMART" id="SM00355">
    <property type="entry name" value="ZnF_C2H2"/>
    <property type="match status" value="5"/>
</dbReference>
<evidence type="ECO:0000313" key="11">
    <source>
        <dbReference type="Proteomes" id="UP000472272"/>
    </source>
</evidence>
<feature type="compositionally biased region" description="Basic and acidic residues" evidence="7">
    <location>
        <begin position="14"/>
        <end position="26"/>
    </location>
</feature>
<evidence type="ECO:0000256" key="4">
    <source>
        <dbReference type="ARBA" id="ARBA00022833"/>
    </source>
</evidence>
<gene>
    <name evidence="10" type="primary">LOC114592253</name>
</gene>
<dbReference type="PROSITE" id="PS50804">
    <property type="entry name" value="SCAN_BOX"/>
    <property type="match status" value="1"/>
</dbReference>
<dbReference type="CDD" id="cd07936">
    <property type="entry name" value="SCAN"/>
    <property type="match status" value="1"/>
</dbReference>
<dbReference type="GeneTree" id="ENSGT00940000154715"/>
<keyword evidence="11" id="KW-1185">Reference proteome</keyword>
<feature type="compositionally biased region" description="Polar residues" evidence="7">
    <location>
        <begin position="392"/>
        <end position="406"/>
    </location>
</feature>
<feature type="domain" description="C2H2-type" evidence="8">
    <location>
        <begin position="551"/>
        <end position="576"/>
    </location>
</feature>
<evidence type="ECO:0000256" key="2">
    <source>
        <dbReference type="ARBA" id="ARBA00022737"/>
    </source>
</evidence>
<dbReference type="PANTHER" id="PTHR23226">
    <property type="entry name" value="ZINC FINGER AND SCAN DOMAIN-CONTAINING"/>
    <property type="match status" value="1"/>
</dbReference>
<dbReference type="GO" id="GO:0008270">
    <property type="term" value="F:zinc ion binding"/>
    <property type="evidence" value="ECO:0007669"/>
    <property type="project" value="UniProtKB-KW"/>
</dbReference>
<feature type="domain" description="C2H2-type" evidence="8">
    <location>
        <begin position="577"/>
        <end position="604"/>
    </location>
</feature>
<dbReference type="Pfam" id="PF02023">
    <property type="entry name" value="SCAN"/>
    <property type="match status" value="1"/>
</dbReference>
<evidence type="ECO:0000259" key="8">
    <source>
        <dbReference type="PROSITE" id="PS50157"/>
    </source>
</evidence>
<dbReference type="FunFam" id="3.30.160.60:FF:000690">
    <property type="entry name" value="Zinc finger protein 354C"/>
    <property type="match status" value="2"/>
</dbReference>
<reference evidence="10" key="3">
    <citation type="submission" date="2025-09" db="UniProtKB">
        <authorList>
            <consortium name="Ensembl"/>
        </authorList>
    </citation>
    <scope>IDENTIFICATION</scope>
</reference>
<dbReference type="PANTHER" id="PTHR23226:SF379">
    <property type="entry name" value="C2H2-TYPE DOMAIN-CONTAINING PROTEIN"/>
    <property type="match status" value="1"/>
</dbReference>
<feature type="domain" description="C2H2-type" evidence="8">
    <location>
        <begin position="495"/>
        <end position="522"/>
    </location>
</feature>
<accession>A0A670HR25</accession>
<sequence>MGARTSSSAPSVILHEKLAPGMKMEEPSQAAPKPVEGAESVRKPHQRGCIREFLQKMPSQHQVKEEGGEGILQRWEVQWQEFLKEVESPHVGWAVPQPPEEPTPWDDTKAFFASFEQVAEACHWPREAWVARLSPALSGEAERAFRRLEGRDREDYGKVKAAILRGDAISREKNRQYFRRFCYREAEGPRGAYSRLQELCQRWLKVERHSKEQILELLILEQFLTILPPEIQSWVRERGPETCFQAVALAEDFLLRQQEAEQPKPQVSVPFEEVVLSFCEPELVPSDPAQRQMRRETKQEADHGEALLTGAKGWANLNEAERYSPEDREHLPPRGTSVWGAGEDVSCFREQGSAPGGHQEADLGREVGVSVPFGGTFQDLKEDAHQRRSHTGVWQASGNGRSPSHQETSDRLDQPCGMSPGGGTEEDLCEDHASGDPRRPQRQSRSKPVPCGIGKMIFAGTLPEHKPKSCVVISMALKNSGLYKKEKNIDGAIMYQCTECSERFTHKKHMIGHRRVHKGNTLYDCPACEKSFVWMSDLTRHQRIHTGEKPYACSLCGKKYGSRSGLIQHGHAGEKPHRCPDCGKGFVCKLHLTRHQRVHVSRKLYACSECGESFCQISLLLLHKRNHAEESPAEVRLSS</sequence>
<keyword evidence="4" id="KW-0862">Zinc</keyword>
<dbReference type="InterPro" id="IPR038269">
    <property type="entry name" value="SCAN_sf"/>
</dbReference>
<name>A0A670HR25_PODMU</name>
<organism evidence="10 11">
    <name type="scientific">Podarcis muralis</name>
    <name type="common">Wall lizard</name>
    <name type="synonym">Lacerta muralis</name>
    <dbReference type="NCBI Taxonomy" id="64176"/>
    <lineage>
        <taxon>Eukaryota</taxon>
        <taxon>Metazoa</taxon>
        <taxon>Chordata</taxon>
        <taxon>Craniata</taxon>
        <taxon>Vertebrata</taxon>
        <taxon>Euteleostomi</taxon>
        <taxon>Lepidosauria</taxon>
        <taxon>Squamata</taxon>
        <taxon>Bifurcata</taxon>
        <taxon>Unidentata</taxon>
        <taxon>Episquamata</taxon>
        <taxon>Laterata</taxon>
        <taxon>Lacertibaenia</taxon>
        <taxon>Lacertidae</taxon>
        <taxon>Podarcis</taxon>
    </lineage>
</organism>
<dbReference type="InterPro" id="IPR013087">
    <property type="entry name" value="Znf_C2H2_type"/>
</dbReference>
<dbReference type="AlphaFoldDB" id="A0A670HR25"/>
<feature type="compositionally biased region" description="Polar residues" evidence="7">
    <location>
        <begin position="1"/>
        <end position="10"/>
    </location>
</feature>
<keyword evidence="5" id="KW-0539">Nucleus</keyword>
<evidence type="ECO:0000256" key="3">
    <source>
        <dbReference type="ARBA" id="ARBA00022771"/>
    </source>
</evidence>
<keyword evidence="2" id="KW-0677">Repeat</keyword>
<dbReference type="FunFam" id="1.10.4020.10:FF:000001">
    <property type="entry name" value="zinc finger protein 263 isoform X1"/>
    <property type="match status" value="1"/>
</dbReference>
<feature type="domain" description="C2H2-type" evidence="8">
    <location>
        <begin position="605"/>
        <end position="632"/>
    </location>
</feature>
<reference evidence="10" key="2">
    <citation type="submission" date="2025-08" db="UniProtKB">
        <authorList>
            <consortium name="Ensembl"/>
        </authorList>
    </citation>
    <scope>IDENTIFICATION</scope>
</reference>
<feature type="region of interest" description="Disordered" evidence="7">
    <location>
        <begin position="382"/>
        <end position="450"/>
    </location>
</feature>
<dbReference type="InterPro" id="IPR003309">
    <property type="entry name" value="SCAN_dom"/>
</dbReference>
<evidence type="ECO:0000256" key="6">
    <source>
        <dbReference type="PROSITE-ProRule" id="PRU00042"/>
    </source>
</evidence>
<evidence type="ECO:0000313" key="10">
    <source>
        <dbReference type="Ensembl" id="ENSPMRP00000002148.1"/>
    </source>
</evidence>
<dbReference type="GO" id="GO:0000978">
    <property type="term" value="F:RNA polymerase II cis-regulatory region sequence-specific DNA binding"/>
    <property type="evidence" value="ECO:0007669"/>
    <property type="project" value="TreeGrafter"/>
</dbReference>
<dbReference type="Gene3D" id="3.30.160.60">
    <property type="entry name" value="Classic Zinc Finger"/>
    <property type="match status" value="5"/>
</dbReference>
<dbReference type="FunFam" id="3.30.160.60:FF:002343">
    <property type="entry name" value="Zinc finger protein 33A"/>
    <property type="match status" value="1"/>
</dbReference>
<dbReference type="Ensembl" id="ENSPMRT00000002288.1">
    <property type="protein sequence ID" value="ENSPMRP00000002148.1"/>
    <property type="gene ID" value="ENSPMRG00000001567.1"/>
</dbReference>
<dbReference type="Pfam" id="PF00096">
    <property type="entry name" value="zf-C2H2"/>
    <property type="match status" value="4"/>
</dbReference>
<evidence type="ECO:0000256" key="5">
    <source>
        <dbReference type="ARBA" id="ARBA00023242"/>
    </source>
</evidence>
<feature type="domain" description="C2H2-type" evidence="8">
    <location>
        <begin position="523"/>
        <end position="550"/>
    </location>
</feature>
<evidence type="ECO:0000256" key="1">
    <source>
        <dbReference type="ARBA" id="ARBA00022723"/>
    </source>
</evidence>
<dbReference type="OMA" id="WRATENI"/>
<feature type="region of interest" description="Disordered" evidence="7">
    <location>
        <begin position="1"/>
        <end position="44"/>
    </location>
</feature>
<feature type="domain" description="SCAN box" evidence="9">
    <location>
        <begin position="175"/>
        <end position="253"/>
    </location>
</feature>
<dbReference type="SMART" id="SM00431">
    <property type="entry name" value="SCAN"/>
    <property type="match status" value="1"/>
</dbReference>
<protein>
    <submittedName>
        <fullName evidence="10">Zinc finger and SCAN domain-containing protein 21-like</fullName>
    </submittedName>
</protein>
<keyword evidence="1" id="KW-0479">Metal-binding</keyword>
<evidence type="ECO:0000259" key="9">
    <source>
        <dbReference type="PROSITE" id="PS50804"/>
    </source>
</evidence>
<dbReference type="SUPFAM" id="SSF57667">
    <property type="entry name" value="beta-beta-alpha zinc fingers"/>
    <property type="match status" value="3"/>
</dbReference>
<dbReference type="PROSITE" id="PS50157">
    <property type="entry name" value="ZINC_FINGER_C2H2_2"/>
    <property type="match status" value="5"/>
</dbReference>
<feature type="compositionally biased region" description="Basic and acidic residues" evidence="7">
    <location>
        <begin position="430"/>
        <end position="439"/>
    </location>
</feature>
<evidence type="ECO:0000256" key="7">
    <source>
        <dbReference type="SAM" id="MobiDB-lite"/>
    </source>
</evidence>
<dbReference type="InterPro" id="IPR036236">
    <property type="entry name" value="Znf_C2H2_sf"/>
</dbReference>
<dbReference type="FunFam" id="3.30.160.60:FF:000100">
    <property type="entry name" value="Zinc finger 45-like"/>
    <property type="match status" value="1"/>
</dbReference>
<dbReference type="Proteomes" id="UP000472272">
    <property type="component" value="Chromosome 2"/>
</dbReference>
<dbReference type="GO" id="GO:0000981">
    <property type="term" value="F:DNA-binding transcription factor activity, RNA polymerase II-specific"/>
    <property type="evidence" value="ECO:0007669"/>
    <property type="project" value="TreeGrafter"/>
</dbReference>